<sequence length="78" mass="9047">MFKIVHSTPSVYVSWLSLPYSCRYDLGLKHEKFLKNNFNGLFAVAKEIWPSLEVNNCLRLETSLYLASILSCFSSFFM</sequence>
<accession>A0A3N3S3W4</accession>
<name>A0A3N3S3W4_ENTFL</name>
<gene>
    <name evidence="1" type="ORF">EGW70_05015</name>
</gene>
<proteinExistence type="predicted"/>
<dbReference type="AlphaFoldDB" id="A0A3N3S3W4"/>
<dbReference type="EMBL" id="RKOR01000009">
    <property type="protein sequence ID" value="ROY51961.1"/>
    <property type="molecule type" value="Genomic_DNA"/>
</dbReference>
<evidence type="ECO:0000313" key="1">
    <source>
        <dbReference type="EMBL" id="ROY51961.1"/>
    </source>
</evidence>
<organism evidence="1 2">
    <name type="scientific">Enterococcus faecalis</name>
    <name type="common">Streptococcus faecalis</name>
    <dbReference type="NCBI Taxonomy" id="1351"/>
    <lineage>
        <taxon>Bacteria</taxon>
        <taxon>Bacillati</taxon>
        <taxon>Bacillota</taxon>
        <taxon>Bacilli</taxon>
        <taxon>Lactobacillales</taxon>
        <taxon>Enterococcaceae</taxon>
        <taxon>Enterococcus</taxon>
    </lineage>
</organism>
<comment type="caution">
    <text evidence="1">The sequence shown here is derived from an EMBL/GenBank/DDBJ whole genome shotgun (WGS) entry which is preliminary data.</text>
</comment>
<protein>
    <submittedName>
        <fullName evidence="1">Uncharacterized protein</fullName>
    </submittedName>
</protein>
<dbReference type="Proteomes" id="UP000275941">
    <property type="component" value="Unassembled WGS sequence"/>
</dbReference>
<reference evidence="1 2" key="1">
    <citation type="submission" date="2018-10" db="EMBL/GenBank/DDBJ databases">
        <title>Genotypes and phenotypes of Enterococci isolated from broiler chickens.</title>
        <authorList>
            <person name="Muhammad A.R."/>
            <person name="Diarra M.S."/>
        </authorList>
    </citation>
    <scope>NUCLEOTIDE SEQUENCE [LARGE SCALE GENOMIC DNA]</scope>
    <source>
        <strain evidence="1 2">P7 C A21</strain>
    </source>
</reference>
<evidence type="ECO:0000313" key="2">
    <source>
        <dbReference type="Proteomes" id="UP000275941"/>
    </source>
</evidence>